<comment type="cofactor">
    <cofactor evidence="1 11">
        <name>pyridoxal 5'-phosphate</name>
        <dbReference type="ChEBI" id="CHEBI:597326"/>
    </cofactor>
</comment>
<sequence length="394" mass="42895">MPERYVYMDHNATTPIHPEVKKAMIEGMEYFGNASSFHYFGRLARKHIENAREIVAGFIGANPDEIIFVGSGSEANNTVLNIYACQCPCCGVSLKQPKEIITSNVEHPCILRTVECLRERGTTVRYADVDSSGKVDLTHLKNLVTENTGLVSIMMANNEIGTLMDIKEIAKSAHDKGVLVHTDAVQAVGKVSVNVNDLKVDFLTMSAHKFYGPKGVGALYVRKGAPFCPMIRGGHQEKGRRAGTENTLGIIGMAKAIEMLKTEMAPSSEKLKKLKQRLREGITQTIKDIYFNGHIDDSLPGTLNVSFDGVEGEAVLLYLDMEGIAVSTGSACASGSLDPSHVLLATGIGAEKAHGSIRFSLGKDNTMEDVEYVLKKFPPIIEKLRKMSTAYAKG</sequence>
<dbReference type="InterPro" id="IPR000192">
    <property type="entry name" value="Aminotrans_V_dom"/>
</dbReference>
<dbReference type="AlphaFoldDB" id="A0A0F0CV69"/>
<evidence type="ECO:0000313" key="14">
    <source>
        <dbReference type="Proteomes" id="UP000033428"/>
    </source>
</evidence>
<dbReference type="GO" id="GO:0051536">
    <property type="term" value="F:iron-sulfur cluster binding"/>
    <property type="evidence" value="ECO:0007669"/>
    <property type="project" value="UniProtKB-KW"/>
</dbReference>
<dbReference type="InterPro" id="IPR020578">
    <property type="entry name" value="Aminotrans_V_PyrdxlP_BS"/>
</dbReference>
<dbReference type="InterPro" id="IPR016454">
    <property type="entry name" value="Cysteine_dSase"/>
</dbReference>
<dbReference type="PIRSF" id="PIRSF005572">
    <property type="entry name" value="NifS"/>
    <property type="match status" value="1"/>
</dbReference>
<gene>
    <name evidence="13" type="ORF">OMAG_000202</name>
</gene>
<dbReference type="InterPro" id="IPR015421">
    <property type="entry name" value="PyrdxlP-dep_Trfase_major"/>
</dbReference>
<evidence type="ECO:0000256" key="7">
    <source>
        <dbReference type="ARBA" id="ARBA00022898"/>
    </source>
</evidence>
<dbReference type="Gene3D" id="3.90.1150.10">
    <property type="entry name" value="Aspartate Aminotransferase, domain 1"/>
    <property type="match status" value="1"/>
</dbReference>
<accession>A0A0F0CV69</accession>
<evidence type="ECO:0000256" key="10">
    <source>
        <dbReference type="ARBA" id="ARBA00050776"/>
    </source>
</evidence>
<dbReference type="EC" id="2.8.1.7" evidence="4"/>
<keyword evidence="5" id="KW-0808">Transferase</keyword>
<dbReference type="Proteomes" id="UP000033428">
    <property type="component" value="Unassembled WGS sequence"/>
</dbReference>
<evidence type="ECO:0000256" key="2">
    <source>
        <dbReference type="ARBA" id="ARBA00003120"/>
    </source>
</evidence>
<dbReference type="GO" id="GO:0046872">
    <property type="term" value="F:metal ion binding"/>
    <property type="evidence" value="ECO:0007669"/>
    <property type="project" value="UniProtKB-KW"/>
</dbReference>
<dbReference type="FunFam" id="3.40.640.10:FF:000084">
    <property type="entry name" value="IscS-like cysteine desulfurase"/>
    <property type="match status" value="1"/>
</dbReference>
<evidence type="ECO:0000256" key="8">
    <source>
        <dbReference type="ARBA" id="ARBA00023004"/>
    </source>
</evidence>
<evidence type="ECO:0000313" key="13">
    <source>
        <dbReference type="EMBL" id="KJJ85929.1"/>
    </source>
</evidence>
<keyword evidence="6" id="KW-0479">Metal-binding</keyword>
<dbReference type="PANTHER" id="PTHR11601:SF34">
    <property type="entry name" value="CYSTEINE DESULFURASE"/>
    <property type="match status" value="1"/>
</dbReference>
<dbReference type="InterPro" id="IPR015422">
    <property type="entry name" value="PyrdxlP-dep_Trfase_small"/>
</dbReference>
<dbReference type="Gene3D" id="1.10.260.50">
    <property type="match status" value="1"/>
</dbReference>
<dbReference type="GO" id="GO:0031071">
    <property type="term" value="F:cysteine desulfurase activity"/>
    <property type="evidence" value="ECO:0007669"/>
    <property type="project" value="UniProtKB-EC"/>
</dbReference>
<keyword evidence="8" id="KW-0408">Iron</keyword>
<dbReference type="PANTHER" id="PTHR11601">
    <property type="entry name" value="CYSTEINE DESULFURYLASE FAMILY MEMBER"/>
    <property type="match status" value="1"/>
</dbReference>
<dbReference type="PATRIC" id="fig|1609969.3.peg.157"/>
<protein>
    <recommendedName>
        <fullName evidence="4">cysteine desulfurase</fullName>
        <ecNumber evidence="4">2.8.1.7</ecNumber>
    </recommendedName>
</protein>
<evidence type="ECO:0000256" key="11">
    <source>
        <dbReference type="RuleBase" id="RU004504"/>
    </source>
</evidence>
<organism evidence="13 14">
    <name type="scientific">Candidatus Omnitrophus magneticus</name>
    <dbReference type="NCBI Taxonomy" id="1609969"/>
    <lineage>
        <taxon>Bacteria</taxon>
        <taxon>Pseudomonadati</taxon>
        <taxon>Candidatus Omnitrophota</taxon>
        <taxon>Candidatus Omnitrophus</taxon>
    </lineage>
</organism>
<evidence type="ECO:0000259" key="12">
    <source>
        <dbReference type="Pfam" id="PF00266"/>
    </source>
</evidence>
<dbReference type="InterPro" id="IPR015424">
    <property type="entry name" value="PyrdxlP-dep_Trfase"/>
</dbReference>
<feature type="domain" description="Aminotransferase class V" evidence="12">
    <location>
        <begin position="6"/>
        <end position="373"/>
    </location>
</feature>
<evidence type="ECO:0000256" key="9">
    <source>
        <dbReference type="ARBA" id="ARBA00023014"/>
    </source>
</evidence>
<dbReference type="Pfam" id="PF00266">
    <property type="entry name" value="Aminotran_5"/>
    <property type="match status" value="1"/>
</dbReference>
<keyword evidence="7" id="KW-0663">Pyridoxal phosphate</keyword>
<comment type="similarity">
    <text evidence="3">Belongs to the class-V pyridoxal-phosphate-dependent aminotransferase family. NifS/IscS subfamily.</text>
</comment>
<reference evidence="13 14" key="1">
    <citation type="submission" date="2015-02" db="EMBL/GenBank/DDBJ databases">
        <title>Single-cell genomics of uncultivated deep-branching MTB reveals a conserved set of magnetosome genes.</title>
        <authorList>
            <person name="Kolinko S."/>
            <person name="Richter M."/>
            <person name="Glockner F.O."/>
            <person name="Brachmann A."/>
            <person name="Schuler D."/>
        </authorList>
    </citation>
    <scope>NUCLEOTIDE SEQUENCE [LARGE SCALE GENOMIC DNA]</scope>
    <source>
        <strain evidence="13">SKK-01</strain>
    </source>
</reference>
<evidence type="ECO:0000256" key="3">
    <source>
        <dbReference type="ARBA" id="ARBA00006490"/>
    </source>
</evidence>
<evidence type="ECO:0000256" key="5">
    <source>
        <dbReference type="ARBA" id="ARBA00022679"/>
    </source>
</evidence>
<dbReference type="PROSITE" id="PS00595">
    <property type="entry name" value="AA_TRANSFER_CLASS_5"/>
    <property type="match status" value="1"/>
</dbReference>
<dbReference type="SUPFAM" id="SSF53383">
    <property type="entry name" value="PLP-dependent transferases"/>
    <property type="match status" value="1"/>
</dbReference>
<dbReference type="EMBL" id="JYNY01000038">
    <property type="protein sequence ID" value="KJJ85929.1"/>
    <property type="molecule type" value="Genomic_DNA"/>
</dbReference>
<name>A0A0F0CV69_9BACT</name>
<keyword evidence="9" id="KW-0411">Iron-sulfur</keyword>
<proteinExistence type="inferred from homology"/>
<comment type="caution">
    <text evidence="13">The sequence shown here is derived from an EMBL/GenBank/DDBJ whole genome shotgun (WGS) entry which is preliminary data.</text>
</comment>
<evidence type="ECO:0000256" key="1">
    <source>
        <dbReference type="ARBA" id="ARBA00001933"/>
    </source>
</evidence>
<comment type="catalytic activity">
    <reaction evidence="10">
        <text>(sulfur carrier)-H + L-cysteine = (sulfur carrier)-SH + L-alanine</text>
        <dbReference type="Rhea" id="RHEA:43892"/>
        <dbReference type="Rhea" id="RHEA-COMP:14737"/>
        <dbReference type="Rhea" id="RHEA-COMP:14739"/>
        <dbReference type="ChEBI" id="CHEBI:29917"/>
        <dbReference type="ChEBI" id="CHEBI:35235"/>
        <dbReference type="ChEBI" id="CHEBI:57972"/>
        <dbReference type="ChEBI" id="CHEBI:64428"/>
        <dbReference type="EC" id="2.8.1.7"/>
    </reaction>
</comment>
<keyword evidence="14" id="KW-1185">Reference proteome</keyword>
<dbReference type="Gene3D" id="3.40.640.10">
    <property type="entry name" value="Type I PLP-dependent aspartate aminotransferase-like (Major domain)"/>
    <property type="match status" value="1"/>
</dbReference>
<evidence type="ECO:0000256" key="4">
    <source>
        <dbReference type="ARBA" id="ARBA00012239"/>
    </source>
</evidence>
<comment type="function">
    <text evidence="2">Catalyzes the removal of elemental sulfur atoms from cysteine to produce alanine. Seems to participate in the biosynthesis of the nitrogenase metalloclusters by providing the inorganic sulfur required for the Fe-S core formation.</text>
</comment>
<evidence type="ECO:0000256" key="6">
    <source>
        <dbReference type="ARBA" id="ARBA00022723"/>
    </source>
</evidence>